<dbReference type="InterPro" id="IPR057191">
    <property type="entry name" value="DUF7869"/>
</dbReference>
<organism evidence="2 3">
    <name type="scientific">Branchiostoma lanceolatum</name>
    <name type="common">Common lancelet</name>
    <name type="synonym">Amphioxus lanceolatum</name>
    <dbReference type="NCBI Taxonomy" id="7740"/>
    <lineage>
        <taxon>Eukaryota</taxon>
        <taxon>Metazoa</taxon>
        <taxon>Chordata</taxon>
        <taxon>Cephalochordata</taxon>
        <taxon>Leptocardii</taxon>
        <taxon>Amphioxiformes</taxon>
        <taxon>Branchiostomatidae</taxon>
        <taxon>Branchiostoma</taxon>
    </lineage>
</organism>
<reference evidence="2" key="1">
    <citation type="submission" date="2022-01" db="EMBL/GenBank/DDBJ databases">
        <authorList>
            <person name="Braso-Vives M."/>
        </authorList>
    </citation>
    <scope>NUCLEOTIDE SEQUENCE</scope>
</reference>
<gene>
    <name evidence="2" type="primary">Hypp6242</name>
    <name evidence="2" type="ORF">BLAG_LOCUS4766</name>
</gene>
<dbReference type="Proteomes" id="UP000838412">
    <property type="component" value="Chromosome 11"/>
</dbReference>
<proteinExistence type="predicted"/>
<dbReference type="Pfam" id="PF25273">
    <property type="entry name" value="DUF7869"/>
    <property type="match status" value="1"/>
</dbReference>
<evidence type="ECO:0000313" key="2">
    <source>
        <dbReference type="EMBL" id="CAH1240952.1"/>
    </source>
</evidence>
<evidence type="ECO:0000313" key="3">
    <source>
        <dbReference type="Proteomes" id="UP000838412"/>
    </source>
</evidence>
<evidence type="ECO:0000259" key="1">
    <source>
        <dbReference type="Pfam" id="PF25273"/>
    </source>
</evidence>
<dbReference type="EMBL" id="OV696696">
    <property type="protein sequence ID" value="CAH1240952.1"/>
    <property type="molecule type" value="Genomic_DNA"/>
</dbReference>
<keyword evidence="3" id="KW-1185">Reference proteome</keyword>
<sequence>MVSGEDLKTDHANASSVVYIGASRIPTCGSHEDIDQFLSRIATELQMRDAITVDELVDAISDSFPNTEVEEVKAMLDVKEFLGNAAAADPSQHARRVYDAVAVRKETCRTTTLSARSWNGAGLPYNPPFHTTWRMS</sequence>
<name>A0A8J9YNT1_BRALA</name>
<protein>
    <submittedName>
        <fullName evidence="2">Hypp6242 protein</fullName>
    </submittedName>
</protein>
<dbReference type="PANTHER" id="PTHR33153">
    <property type="entry name" value="MYND-TYPE DOMAIN-CONTAINING PROTEIN"/>
    <property type="match status" value="1"/>
</dbReference>
<accession>A0A8J9YNT1</accession>
<dbReference type="AlphaFoldDB" id="A0A8J9YNT1"/>
<feature type="domain" description="DUF7869" evidence="1">
    <location>
        <begin position="30"/>
        <end position="96"/>
    </location>
</feature>
<dbReference type="PANTHER" id="PTHR33153:SF3">
    <property type="entry name" value="TRAFFICKING PROTEIN PARTICLE COMPLEX SUBUNIT 11 DOMAIN-CONTAINING PROTEIN"/>
    <property type="match status" value="1"/>
</dbReference>